<organism evidence="2 3">
    <name type="scientific">Arabidopsis thaliana x Arabidopsis arenosa</name>
    <dbReference type="NCBI Taxonomy" id="1240361"/>
    <lineage>
        <taxon>Eukaryota</taxon>
        <taxon>Viridiplantae</taxon>
        <taxon>Streptophyta</taxon>
        <taxon>Embryophyta</taxon>
        <taxon>Tracheophyta</taxon>
        <taxon>Spermatophyta</taxon>
        <taxon>Magnoliopsida</taxon>
        <taxon>eudicotyledons</taxon>
        <taxon>Gunneridae</taxon>
        <taxon>Pentapetalae</taxon>
        <taxon>rosids</taxon>
        <taxon>malvids</taxon>
        <taxon>Brassicales</taxon>
        <taxon>Brassicaceae</taxon>
        <taxon>Camelineae</taxon>
        <taxon>Arabidopsis</taxon>
    </lineage>
</organism>
<evidence type="ECO:0000256" key="1">
    <source>
        <dbReference type="SAM" id="MobiDB-lite"/>
    </source>
</evidence>
<sequence length="105" mass="12337">MNRRKPLGQILSGNAPTLLRDPYRILVGMKLSQKERKLMKFWKKKTNPIVLIIIGRCFFMPKSIQELKSEKANDIGRRRRSRRRPETVQKPEACDETVWGWAGRS</sequence>
<dbReference type="Proteomes" id="UP000694240">
    <property type="component" value="Chromosome 9"/>
</dbReference>
<comment type="caution">
    <text evidence="2">The sequence shown here is derived from an EMBL/GenBank/DDBJ whole genome shotgun (WGS) entry which is preliminary data.</text>
</comment>
<keyword evidence="3" id="KW-1185">Reference proteome</keyword>
<evidence type="ECO:0000313" key="3">
    <source>
        <dbReference type="Proteomes" id="UP000694240"/>
    </source>
</evidence>
<dbReference type="EMBL" id="JAEFBK010000009">
    <property type="protein sequence ID" value="KAG7569158.1"/>
    <property type="molecule type" value="Genomic_DNA"/>
</dbReference>
<evidence type="ECO:0000313" key="2">
    <source>
        <dbReference type="EMBL" id="KAG7569158.1"/>
    </source>
</evidence>
<gene>
    <name evidence="2" type="ORF">ISN45_Aa04g019120</name>
</gene>
<feature type="region of interest" description="Disordered" evidence="1">
    <location>
        <begin position="71"/>
        <end position="91"/>
    </location>
</feature>
<reference evidence="2 3" key="1">
    <citation type="submission" date="2020-12" db="EMBL/GenBank/DDBJ databases">
        <title>Concerted genomic and epigenomic changes stabilize Arabidopsis allopolyploids.</title>
        <authorList>
            <person name="Chen Z."/>
        </authorList>
    </citation>
    <scope>NUCLEOTIDE SEQUENCE [LARGE SCALE GENOMIC DNA]</scope>
    <source>
        <strain evidence="2">Allo738</strain>
        <tissue evidence="2">Leaf</tissue>
    </source>
</reference>
<dbReference type="AlphaFoldDB" id="A0A8T2A7P6"/>
<name>A0A8T2A7P6_9BRAS</name>
<protein>
    <submittedName>
        <fullName evidence="2">Uncharacterized protein</fullName>
    </submittedName>
</protein>
<proteinExistence type="predicted"/>
<accession>A0A8T2A7P6</accession>